<reference evidence="1 2" key="1">
    <citation type="submission" date="2017-07" db="EMBL/GenBank/DDBJ databases">
        <title>Mechanisms for carbon and nitrogen cycling indicate functional differentiation within the Candidate Phyla Radiation.</title>
        <authorList>
            <person name="Danczak R.E."/>
            <person name="Johnston M.D."/>
            <person name="Kenah C."/>
            <person name="Slattery M."/>
            <person name="Wrighton K.C."/>
            <person name="Wilkins M.J."/>
        </authorList>
    </citation>
    <scope>NUCLEOTIDE SEQUENCE [LARGE SCALE GENOMIC DNA]</scope>
    <source>
        <strain evidence="1">Athens1014_28</strain>
    </source>
</reference>
<accession>A0A554LL93</accession>
<evidence type="ECO:0000313" key="1">
    <source>
        <dbReference type="EMBL" id="TSC93584.1"/>
    </source>
</evidence>
<sequence>MPIIEALQHIPYTHHDCMTAVRMNTLPKFATEEVPVCPRFQLLSEAAALVGLSGGEDEIAKYLMIVPFCGVTLIQGSQEHLVYAPITFCDYLRRVYLAVNEIFSQRREFIVRRFDYEFDDEGNLKIIPPPMGMDTDKIPLFLRNVADVLEFQQLFEDADMADFAPEDIEEKLKEFGDRIASECFGFGLLTDTVDYKATKERLEGDETKSSHYVFQFSAFNQWQAGKGHYRTAGDKHCQQMPFRMAGLRR</sequence>
<gene>
    <name evidence="1" type="ORF">Athens101428_625</name>
</gene>
<dbReference type="Proteomes" id="UP000316495">
    <property type="component" value="Unassembled WGS sequence"/>
</dbReference>
<dbReference type="AlphaFoldDB" id="A0A554LL93"/>
<proteinExistence type="predicted"/>
<dbReference type="EMBL" id="VMGN01000039">
    <property type="protein sequence ID" value="TSC93584.1"/>
    <property type="molecule type" value="Genomic_DNA"/>
</dbReference>
<evidence type="ECO:0000313" key="2">
    <source>
        <dbReference type="Proteomes" id="UP000316495"/>
    </source>
</evidence>
<comment type="caution">
    <text evidence="1">The sequence shown here is derived from an EMBL/GenBank/DDBJ whole genome shotgun (WGS) entry which is preliminary data.</text>
</comment>
<protein>
    <submittedName>
        <fullName evidence="1">Uncharacterized protein</fullName>
    </submittedName>
</protein>
<organism evidence="1 2">
    <name type="scientific">Candidatus Berkelbacteria bacterium Athens1014_28</name>
    <dbReference type="NCBI Taxonomy" id="2017145"/>
    <lineage>
        <taxon>Bacteria</taxon>
        <taxon>Candidatus Berkelbacteria</taxon>
    </lineage>
</organism>
<name>A0A554LL93_9BACT</name>